<reference evidence="2 3" key="1">
    <citation type="submission" date="2019-04" db="EMBL/GenBank/DDBJ databases">
        <title>genome sequence of strain W3.</title>
        <authorList>
            <person name="Gao J."/>
            <person name="Sun J."/>
        </authorList>
    </citation>
    <scope>NUCLEOTIDE SEQUENCE [LARGE SCALE GENOMIC DNA]</scope>
    <source>
        <strain evidence="2 3">W3</strain>
    </source>
</reference>
<evidence type="ECO:0000313" key="3">
    <source>
        <dbReference type="Proteomes" id="UP000307378"/>
    </source>
</evidence>
<feature type="domain" description="DUF6455" evidence="1">
    <location>
        <begin position="65"/>
        <end position="135"/>
    </location>
</feature>
<dbReference type="InterPro" id="IPR045601">
    <property type="entry name" value="DUF6455"/>
</dbReference>
<evidence type="ECO:0000313" key="2">
    <source>
        <dbReference type="EMBL" id="THV33195.1"/>
    </source>
</evidence>
<dbReference type="Pfam" id="PF20056">
    <property type="entry name" value="DUF6455"/>
    <property type="match status" value="1"/>
</dbReference>
<proteinExistence type="predicted"/>
<name>A0A4S8PTN6_9HYPH</name>
<evidence type="ECO:0000259" key="1">
    <source>
        <dbReference type="Pfam" id="PF20056"/>
    </source>
</evidence>
<organism evidence="2 3">
    <name type="scientific">Rhizobium rosettiformans W3</name>
    <dbReference type="NCBI Taxonomy" id="538378"/>
    <lineage>
        <taxon>Bacteria</taxon>
        <taxon>Pseudomonadati</taxon>
        <taxon>Pseudomonadota</taxon>
        <taxon>Alphaproteobacteria</taxon>
        <taxon>Hyphomicrobiales</taxon>
        <taxon>Rhizobiaceae</taxon>
        <taxon>Rhizobium/Agrobacterium group</taxon>
        <taxon>Rhizobium</taxon>
    </lineage>
</organism>
<comment type="caution">
    <text evidence="2">The sequence shown here is derived from an EMBL/GenBank/DDBJ whole genome shotgun (WGS) entry which is preliminary data.</text>
</comment>
<dbReference type="RefSeq" id="WP_136542603.1">
    <property type="nucleotide sequence ID" value="NZ_STGU01000011.1"/>
</dbReference>
<protein>
    <recommendedName>
        <fullName evidence="1">DUF6455 domain-containing protein</fullName>
    </recommendedName>
</protein>
<dbReference type="Proteomes" id="UP000307378">
    <property type="component" value="Unassembled WGS sequence"/>
</dbReference>
<gene>
    <name evidence="2" type="ORF">FAA86_18585</name>
</gene>
<dbReference type="AlphaFoldDB" id="A0A4S8PTN6"/>
<dbReference type="EMBL" id="STGU01000011">
    <property type="protein sequence ID" value="THV33195.1"/>
    <property type="molecule type" value="Genomic_DNA"/>
</dbReference>
<accession>A0A4S8PTN6</accession>
<sequence>MTLTIADPVRHTVQQILSWFAQGFENTTESDMLAALSDTEVEALAEDCGISAHQLLALVKAGPHAADEMPAMMRALNIDPAEVEYRMRRLFRDMQITCAQCSSKDMCKQHLRQGKAEQTFMDYCGNADTLNALRANPDVLIEA</sequence>